<protein>
    <submittedName>
        <fullName evidence="2">Uncharacterized protein</fullName>
    </submittedName>
</protein>
<reference evidence="2" key="1">
    <citation type="submission" date="2022-11" db="UniProtKB">
        <authorList>
            <consortium name="WormBaseParasite"/>
        </authorList>
    </citation>
    <scope>IDENTIFICATION</scope>
</reference>
<dbReference type="AlphaFoldDB" id="A0A915JKB2"/>
<accession>A0A915JKB2</accession>
<name>A0A915JKB2_ROMCU</name>
<organism evidence="1 2">
    <name type="scientific">Romanomermis culicivorax</name>
    <name type="common">Nematode worm</name>
    <dbReference type="NCBI Taxonomy" id="13658"/>
    <lineage>
        <taxon>Eukaryota</taxon>
        <taxon>Metazoa</taxon>
        <taxon>Ecdysozoa</taxon>
        <taxon>Nematoda</taxon>
        <taxon>Enoplea</taxon>
        <taxon>Dorylaimia</taxon>
        <taxon>Mermithida</taxon>
        <taxon>Mermithoidea</taxon>
        <taxon>Mermithidae</taxon>
        <taxon>Romanomermis</taxon>
    </lineage>
</organism>
<keyword evidence="1" id="KW-1185">Reference proteome</keyword>
<dbReference type="WBParaSite" id="nRc.2.0.1.t26605-RA">
    <property type="protein sequence ID" value="nRc.2.0.1.t26605-RA"/>
    <property type="gene ID" value="nRc.2.0.1.g26605"/>
</dbReference>
<dbReference type="Proteomes" id="UP000887565">
    <property type="component" value="Unplaced"/>
</dbReference>
<evidence type="ECO:0000313" key="1">
    <source>
        <dbReference type="Proteomes" id="UP000887565"/>
    </source>
</evidence>
<proteinExistence type="predicted"/>
<sequence>MTKKENHATASLILVNGEDCDRSSTCQETRRRNFCSSSSIKLFEKGASITLKIQRSARPDQSDKHFGCHCFPIDEWDKEEKNWYQINKGKKRDIDLVNY</sequence>
<evidence type="ECO:0000313" key="2">
    <source>
        <dbReference type="WBParaSite" id="nRc.2.0.1.t26605-RA"/>
    </source>
</evidence>